<keyword evidence="3" id="KW-1185">Reference proteome</keyword>
<feature type="chain" id="PRO_5002148435" evidence="1">
    <location>
        <begin position="21"/>
        <end position="192"/>
    </location>
</feature>
<dbReference type="RefSeq" id="WP_039480767.1">
    <property type="nucleotide sequence ID" value="NZ_JSYN01000031.1"/>
</dbReference>
<evidence type="ECO:0000256" key="1">
    <source>
        <dbReference type="SAM" id="SignalP"/>
    </source>
</evidence>
<dbReference type="Proteomes" id="UP000031246">
    <property type="component" value="Unassembled WGS sequence"/>
</dbReference>
<reference evidence="2 3" key="1">
    <citation type="submission" date="2014-10" db="EMBL/GenBank/DDBJ databases">
        <title>Pedobacter Kyungheensis.</title>
        <authorList>
            <person name="Anderson B.M."/>
            <person name="Newman J.D."/>
        </authorList>
    </citation>
    <scope>NUCLEOTIDE SEQUENCE [LARGE SCALE GENOMIC DNA]</scope>
    <source>
        <strain evidence="2 3">KACC 16221</strain>
    </source>
</reference>
<dbReference type="EMBL" id="JSYN01000031">
    <property type="protein sequence ID" value="KIA91335.1"/>
    <property type="molecule type" value="Genomic_DNA"/>
</dbReference>
<accession>A0A0C1DBG5</accession>
<evidence type="ECO:0000313" key="3">
    <source>
        <dbReference type="Proteomes" id="UP000031246"/>
    </source>
</evidence>
<dbReference type="AlphaFoldDB" id="A0A0C1DBG5"/>
<sequence>MKKITILLMLATMFNLAASAQNISSKEKQFLTWFFTKKLQIKDKEIFYVDKNSEGIVQELKKSLDKDTLKGYKYNHLINELIYTKNEKKAVLRAIEKIKTQTLPDHILPFAKAITNDSLSQIFNGKGWDNAYKKGLHGYYQFHKPIFFRNGTFCIFQYGYRCGNLCGEGNTCIYKKTDKGWEEFIQFENWVS</sequence>
<organism evidence="2 3">
    <name type="scientific">Pedobacter kyungheensis</name>
    <dbReference type="NCBI Taxonomy" id="1069985"/>
    <lineage>
        <taxon>Bacteria</taxon>
        <taxon>Pseudomonadati</taxon>
        <taxon>Bacteroidota</taxon>
        <taxon>Sphingobacteriia</taxon>
        <taxon>Sphingobacteriales</taxon>
        <taxon>Sphingobacteriaceae</taxon>
        <taxon>Pedobacter</taxon>
    </lineage>
</organism>
<evidence type="ECO:0000313" key="2">
    <source>
        <dbReference type="EMBL" id="KIA91335.1"/>
    </source>
</evidence>
<gene>
    <name evidence="2" type="ORF">OC25_22160</name>
</gene>
<feature type="signal peptide" evidence="1">
    <location>
        <begin position="1"/>
        <end position="20"/>
    </location>
</feature>
<comment type="caution">
    <text evidence="2">The sequence shown here is derived from an EMBL/GenBank/DDBJ whole genome shotgun (WGS) entry which is preliminary data.</text>
</comment>
<proteinExistence type="predicted"/>
<dbReference type="OrthoDB" id="676275at2"/>
<name>A0A0C1DBG5_9SPHI</name>
<protein>
    <submittedName>
        <fullName evidence="2">Uncharacterized protein</fullName>
    </submittedName>
</protein>
<keyword evidence="1" id="KW-0732">Signal</keyword>